<organism evidence="2 3">
    <name type="scientific">Rhododendron griersonianum</name>
    <dbReference type="NCBI Taxonomy" id="479676"/>
    <lineage>
        <taxon>Eukaryota</taxon>
        <taxon>Viridiplantae</taxon>
        <taxon>Streptophyta</taxon>
        <taxon>Embryophyta</taxon>
        <taxon>Tracheophyta</taxon>
        <taxon>Spermatophyta</taxon>
        <taxon>Magnoliopsida</taxon>
        <taxon>eudicotyledons</taxon>
        <taxon>Gunneridae</taxon>
        <taxon>Pentapetalae</taxon>
        <taxon>asterids</taxon>
        <taxon>Ericales</taxon>
        <taxon>Ericaceae</taxon>
        <taxon>Ericoideae</taxon>
        <taxon>Rhodoreae</taxon>
        <taxon>Rhododendron</taxon>
    </lineage>
</organism>
<gene>
    <name evidence="2" type="ORF">RHGRI_033378</name>
</gene>
<feature type="region of interest" description="Disordered" evidence="1">
    <location>
        <begin position="69"/>
        <end position="113"/>
    </location>
</feature>
<sequence>MSNQYDSYPSVGYQQETYVVCQEGLYPPSGYKTGVPGMHMSPSITCPPPSTHYMMAECGYPKSQEGMWSGPHKHHNEWDGKGHDPHKHGRNTGNGGYAQPHEGWSGKNKHHRDWSGKPDHYNHGYNSPGYVTGDGYGPAMQPVGYGCGSTYEGQCPSKHYEKEKYWGVKDIKD</sequence>
<evidence type="ECO:0000256" key="1">
    <source>
        <dbReference type="SAM" id="MobiDB-lite"/>
    </source>
</evidence>
<proteinExistence type="predicted"/>
<evidence type="ECO:0000313" key="2">
    <source>
        <dbReference type="EMBL" id="KAG5520779.1"/>
    </source>
</evidence>
<evidence type="ECO:0000313" key="3">
    <source>
        <dbReference type="Proteomes" id="UP000823749"/>
    </source>
</evidence>
<comment type="caution">
    <text evidence="2">The sequence shown here is derived from an EMBL/GenBank/DDBJ whole genome shotgun (WGS) entry which is preliminary data.</text>
</comment>
<name>A0AAV6I0A5_9ERIC</name>
<accession>A0AAV6I0A5</accession>
<protein>
    <submittedName>
        <fullName evidence="2">Uncharacterized protein</fullName>
    </submittedName>
</protein>
<dbReference type="Proteomes" id="UP000823749">
    <property type="component" value="Chromosome 12"/>
</dbReference>
<keyword evidence="3" id="KW-1185">Reference proteome</keyword>
<reference evidence="2" key="1">
    <citation type="submission" date="2020-08" db="EMBL/GenBank/DDBJ databases">
        <title>Plant Genome Project.</title>
        <authorList>
            <person name="Zhang R.-G."/>
        </authorList>
    </citation>
    <scope>NUCLEOTIDE SEQUENCE</scope>
    <source>
        <strain evidence="2">WSP0</strain>
        <tissue evidence="2">Leaf</tissue>
    </source>
</reference>
<dbReference type="AlphaFoldDB" id="A0AAV6I0A5"/>
<dbReference type="EMBL" id="JACTNZ010000012">
    <property type="protein sequence ID" value="KAG5520779.1"/>
    <property type="molecule type" value="Genomic_DNA"/>
</dbReference>